<evidence type="ECO:0000313" key="2">
    <source>
        <dbReference type="EMBL" id="GAI68800.1"/>
    </source>
</evidence>
<keyword evidence="1" id="KW-0812">Transmembrane</keyword>
<dbReference type="AlphaFoldDB" id="X1S011"/>
<proteinExistence type="predicted"/>
<evidence type="ECO:0000256" key="1">
    <source>
        <dbReference type="SAM" id="Phobius"/>
    </source>
</evidence>
<sequence length="234" mass="26894">SQAITALASISMICYFVAGMLKAFTTEKKGQQSSLGTKGTKSSVITTEVRPAYYVVPGIYSWDFVGLITPISARHAEVYALLLNYRSLNNYNWEYTEVPLWRIDKADEWHRTMAKYLYFSGEEVSQATGSRRFPLSDYAILSTEGEYYAGRKLSLEEEKEAYEGFGYWLKSNIPRCRRIRDEMINTKTYYPPVLAGNYSTLNGAHRIATLWKEFGPDYKVWAWVMKIATEVLKK</sequence>
<feature type="non-terminal residue" evidence="2">
    <location>
        <position position="1"/>
    </location>
</feature>
<keyword evidence="1" id="KW-1133">Transmembrane helix</keyword>
<reference evidence="2" key="1">
    <citation type="journal article" date="2014" name="Front. Microbiol.">
        <title>High frequency of phylogenetically diverse reductive dehalogenase-homologous genes in deep subseafloor sedimentary metagenomes.</title>
        <authorList>
            <person name="Kawai M."/>
            <person name="Futagami T."/>
            <person name="Toyoda A."/>
            <person name="Takaki Y."/>
            <person name="Nishi S."/>
            <person name="Hori S."/>
            <person name="Arai W."/>
            <person name="Tsubouchi T."/>
            <person name="Morono Y."/>
            <person name="Uchiyama I."/>
            <person name="Ito T."/>
            <person name="Fujiyama A."/>
            <person name="Inagaki F."/>
            <person name="Takami H."/>
        </authorList>
    </citation>
    <scope>NUCLEOTIDE SEQUENCE</scope>
    <source>
        <strain evidence="2">Expedition CK06-06</strain>
    </source>
</reference>
<keyword evidence="1" id="KW-0472">Membrane</keyword>
<protein>
    <submittedName>
        <fullName evidence="2">Uncharacterized protein</fullName>
    </submittedName>
</protein>
<gene>
    <name evidence="2" type="ORF">S12H4_06305</name>
</gene>
<dbReference type="EMBL" id="BARW01002198">
    <property type="protein sequence ID" value="GAI68800.1"/>
    <property type="molecule type" value="Genomic_DNA"/>
</dbReference>
<feature type="transmembrane region" description="Helical" evidence="1">
    <location>
        <begin position="6"/>
        <end position="24"/>
    </location>
</feature>
<name>X1S011_9ZZZZ</name>
<comment type="caution">
    <text evidence="2">The sequence shown here is derived from an EMBL/GenBank/DDBJ whole genome shotgun (WGS) entry which is preliminary data.</text>
</comment>
<accession>X1S011</accession>
<organism evidence="2">
    <name type="scientific">marine sediment metagenome</name>
    <dbReference type="NCBI Taxonomy" id="412755"/>
    <lineage>
        <taxon>unclassified sequences</taxon>
        <taxon>metagenomes</taxon>
        <taxon>ecological metagenomes</taxon>
    </lineage>
</organism>